<evidence type="ECO:0000313" key="2">
    <source>
        <dbReference type="EMBL" id="KAF9732486.1"/>
    </source>
</evidence>
<keyword evidence="3" id="KW-1185">Reference proteome</keyword>
<proteinExistence type="predicted"/>
<comment type="caution">
    <text evidence="2">The sequence shown here is derived from an EMBL/GenBank/DDBJ whole genome shotgun (WGS) entry which is preliminary data.</text>
</comment>
<evidence type="ECO:0000313" key="3">
    <source>
        <dbReference type="Proteomes" id="UP000756921"/>
    </source>
</evidence>
<protein>
    <submittedName>
        <fullName evidence="2">Uncharacterized protein</fullName>
    </submittedName>
</protein>
<dbReference type="EMBL" id="WJXW01000010">
    <property type="protein sequence ID" value="KAF9732486.1"/>
    <property type="molecule type" value="Genomic_DNA"/>
</dbReference>
<reference evidence="2" key="1">
    <citation type="journal article" date="2020" name="Mol. Plant Microbe Interact.">
        <title>Genome Sequence of the Biocontrol Agent Coniothyrium minitans strain Conio (IMI 134523).</title>
        <authorList>
            <person name="Patel D."/>
            <person name="Shittu T.A."/>
            <person name="Baroncelli R."/>
            <person name="Muthumeenakshi S."/>
            <person name="Osborne T.H."/>
            <person name="Janganan T.K."/>
            <person name="Sreenivasaprasad S."/>
        </authorList>
    </citation>
    <scope>NUCLEOTIDE SEQUENCE</scope>
    <source>
        <strain evidence="2">Conio</strain>
    </source>
</reference>
<gene>
    <name evidence="2" type="ORF">PMIN01_09344</name>
</gene>
<name>A0A9P6GB89_9PLEO</name>
<feature type="compositionally biased region" description="Polar residues" evidence="1">
    <location>
        <begin position="1"/>
        <end position="17"/>
    </location>
</feature>
<dbReference type="Proteomes" id="UP000756921">
    <property type="component" value="Unassembled WGS sequence"/>
</dbReference>
<evidence type="ECO:0000256" key="1">
    <source>
        <dbReference type="SAM" id="MobiDB-lite"/>
    </source>
</evidence>
<dbReference type="OrthoDB" id="3710622at2759"/>
<dbReference type="AlphaFoldDB" id="A0A9P6GB89"/>
<organism evidence="2 3">
    <name type="scientific">Paraphaeosphaeria minitans</name>
    <dbReference type="NCBI Taxonomy" id="565426"/>
    <lineage>
        <taxon>Eukaryota</taxon>
        <taxon>Fungi</taxon>
        <taxon>Dikarya</taxon>
        <taxon>Ascomycota</taxon>
        <taxon>Pezizomycotina</taxon>
        <taxon>Dothideomycetes</taxon>
        <taxon>Pleosporomycetidae</taxon>
        <taxon>Pleosporales</taxon>
        <taxon>Massarineae</taxon>
        <taxon>Didymosphaeriaceae</taxon>
        <taxon>Paraphaeosphaeria</taxon>
    </lineage>
</organism>
<sequence length="280" mass="30739">MLSPASKSRNSSFSNEQPAPPATVYQQDLSTWKTTTITVQSIDKGLLNGKRAWLVCLTLQFSCPHNDRFKKANIMLQFEPSSAGLASTAVVKRWAPQFLTGRRTTSSIEWAFEGTIPAGVDIPGSTANANASLSRKESVVKEHSCSILSDTWKSLQLAEPNAVRFYIHENEQSRGGIPNRLNAVLIIQSDVACRGKATVETNGIKAMYVRGHNNPIELQVDVSYQPKFPEGVKDFSTLSTIEWQLLATPTLQMRYVLGSACTLYFPALIPSSDSIVGSDR</sequence>
<feature type="region of interest" description="Disordered" evidence="1">
    <location>
        <begin position="1"/>
        <end position="22"/>
    </location>
</feature>
<accession>A0A9P6GB89</accession>